<comment type="caution">
    <text evidence="1">The sequence shown here is derived from an EMBL/GenBank/DDBJ whole genome shotgun (WGS) entry which is preliminary data.</text>
</comment>
<keyword evidence="2" id="KW-1185">Reference proteome</keyword>
<name>A0A9Q0S5A4_9DIPT</name>
<evidence type="ECO:0000313" key="2">
    <source>
        <dbReference type="Proteomes" id="UP001151699"/>
    </source>
</evidence>
<reference evidence="1" key="1">
    <citation type="submission" date="2022-07" db="EMBL/GenBank/DDBJ databases">
        <authorList>
            <person name="Trinca V."/>
            <person name="Uliana J.V.C."/>
            <person name="Torres T.T."/>
            <person name="Ward R.J."/>
            <person name="Monesi N."/>
        </authorList>
    </citation>
    <scope>NUCLEOTIDE SEQUENCE</scope>
    <source>
        <strain evidence="1">HSMRA1968</strain>
        <tissue evidence="1">Whole embryos</tissue>
    </source>
</reference>
<accession>A0A9Q0S5A4</accession>
<dbReference type="EMBL" id="WJQU01000002">
    <property type="protein sequence ID" value="KAJ6644473.1"/>
    <property type="molecule type" value="Genomic_DNA"/>
</dbReference>
<dbReference type="AlphaFoldDB" id="A0A9Q0S5A4"/>
<sequence length="118" mass="12987">MIRGCPYEGDLSVNKMPLTGALFQYIFVPAGDYKLVLNTTLNERKTSGLLTMVYVSVAAGRTLEDDRMGALFQYIFVPAGDYKLVVNATMGEKKIFGFLLTAYISVAAGRTLEDDRMG</sequence>
<proteinExistence type="predicted"/>
<evidence type="ECO:0000313" key="1">
    <source>
        <dbReference type="EMBL" id="KAJ6644473.1"/>
    </source>
</evidence>
<protein>
    <submittedName>
        <fullName evidence="1">Uncharacterized protein</fullName>
    </submittedName>
</protein>
<organism evidence="1 2">
    <name type="scientific">Pseudolycoriella hygida</name>
    <dbReference type="NCBI Taxonomy" id="35572"/>
    <lineage>
        <taxon>Eukaryota</taxon>
        <taxon>Metazoa</taxon>
        <taxon>Ecdysozoa</taxon>
        <taxon>Arthropoda</taxon>
        <taxon>Hexapoda</taxon>
        <taxon>Insecta</taxon>
        <taxon>Pterygota</taxon>
        <taxon>Neoptera</taxon>
        <taxon>Endopterygota</taxon>
        <taxon>Diptera</taxon>
        <taxon>Nematocera</taxon>
        <taxon>Sciaroidea</taxon>
        <taxon>Sciaridae</taxon>
        <taxon>Pseudolycoriella</taxon>
    </lineage>
</organism>
<dbReference type="Proteomes" id="UP001151699">
    <property type="component" value="Chromosome B"/>
</dbReference>
<gene>
    <name evidence="1" type="ORF">Bhyg_09442</name>
</gene>